<name>A0AAC9LFY9_9PSEU</name>
<dbReference type="PROSITE" id="PS51682">
    <property type="entry name" value="SAM_OMT_I"/>
    <property type="match status" value="1"/>
</dbReference>
<dbReference type="Gene3D" id="3.40.50.150">
    <property type="entry name" value="Vaccinia Virus protein VP39"/>
    <property type="match status" value="1"/>
</dbReference>
<evidence type="ECO:0000256" key="3">
    <source>
        <dbReference type="ARBA" id="ARBA00022691"/>
    </source>
</evidence>
<dbReference type="InterPro" id="IPR029063">
    <property type="entry name" value="SAM-dependent_MTases_sf"/>
</dbReference>
<dbReference type="Proteomes" id="UP000185511">
    <property type="component" value="Chromosome"/>
</dbReference>
<dbReference type="InterPro" id="IPR050362">
    <property type="entry name" value="Cation-dep_OMT"/>
</dbReference>
<dbReference type="PANTHER" id="PTHR10509">
    <property type="entry name" value="O-METHYLTRANSFERASE-RELATED"/>
    <property type="match status" value="1"/>
</dbReference>
<dbReference type="EMBL" id="CP016076">
    <property type="protein sequence ID" value="APU15539.1"/>
    <property type="molecule type" value="Genomic_DNA"/>
</dbReference>
<keyword evidence="1 4" id="KW-0489">Methyltransferase</keyword>
<evidence type="ECO:0000256" key="2">
    <source>
        <dbReference type="ARBA" id="ARBA00022679"/>
    </source>
</evidence>
<dbReference type="AlphaFoldDB" id="A0AAC9LFY9"/>
<keyword evidence="3" id="KW-0949">S-adenosyl-L-methionine</keyword>
<gene>
    <name evidence="4" type="ORF">UA74_17555</name>
</gene>
<dbReference type="GO" id="GO:0032259">
    <property type="term" value="P:methylation"/>
    <property type="evidence" value="ECO:0007669"/>
    <property type="project" value="UniProtKB-KW"/>
</dbReference>
<dbReference type="InterPro" id="IPR002935">
    <property type="entry name" value="SAM_O-MeTrfase"/>
</dbReference>
<dbReference type="Pfam" id="PF01596">
    <property type="entry name" value="Methyltransf_3"/>
    <property type="match status" value="1"/>
</dbReference>
<dbReference type="EC" id="2.1.1.104" evidence="4"/>
<evidence type="ECO:0000313" key="5">
    <source>
        <dbReference type="Proteomes" id="UP000185511"/>
    </source>
</evidence>
<dbReference type="KEGG" id="acad:UA74_17555"/>
<dbReference type="GO" id="GO:0042409">
    <property type="term" value="F:caffeoyl-CoA O-methyltransferase activity"/>
    <property type="evidence" value="ECO:0007669"/>
    <property type="project" value="UniProtKB-EC"/>
</dbReference>
<dbReference type="RefSeq" id="WP_075741250.1">
    <property type="nucleotide sequence ID" value="NZ_CP016076.1"/>
</dbReference>
<accession>A0AAC9LFY9</accession>
<protein>
    <submittedName>
        <fullName evidence="4">O-methyltransferase</fullName>
        <ecNumber evidence="4">2.1.1.104</ecNumber>
    </submittedName>
</protein>
<keyword evidence="2 4" id="KW-0808">Transferase</keyword>
<evidence type="ECO:0000256" key="1">
    <source>
        <dbReference type="ARBA" id="ARBA00022603"/>
    </source>
</evidence>
<reference evidence="5" key="1">
    <citation type="submission" date="2016-06" db="EMBL/GenBank/DDBJ databases">
        <title>Complete genome sequence of Actinoalloteichus fjordicus DSM 46855 (=ADI127-17), type strain of the new species Actinoalloteichus fjordicus.</title>
        <authorList>
            <person name="Ruckert C."/>
            <person name="Nouioui I."/>
            <person name="Willmese J."/>
            <person name="van Wezel G."/>
            <person name="Klenk H.-P."/>
            <person name="Kalinowski J."/>
            <person name="Zotchev S.B."/>
        </authorList>
    </citation>
    <scope>NUCLEOTIDE SEQUENCE [LARGE SCALE GENOMIC DNA]</scope>
    <source>
        <strain evidence="5">ADI127-7</strain>
    </source>
</reference>
<dbReference type="PANTHER" id="PTHR10509:SF14">
    <property type="entry name" value="CAFFEOYL-COA O-METHYLTRANSFERASE 3-RELATED"/>
    <property type="match status" value="1"/>
</dbReference>
<dbReference type="SUPFAM" id="SSF53335">
    <property type="entry name" value="S-adenosyl-L-methionine-dependent methyltransferases"/>
    <property type="match status" value="1"/>
</dbReference>
<keyword evidence="5" id="KW-1185">Reference proteome</keyword>
<dbReference type="CDD" id="cd02440">
    <property type="entry name" value="AdoMet_MTases"/>
    <property type="match status" value="1"/>
</dbReference>
<evidence type="ECO:0000313" key="4">
    <source>
        <dbReference type="EMBL" id="APU15539.1"/>
    </source>
</evidence>
<proteinExistence type="predicted"/>
<sequence length="228" mass="24256">MHGADAEVKNVPVDGRTRDYLVRSCSPPEPALLALAERTASTGESAGMMVPLEQAALLTLLARTCTARTVVDIGTFTGISALALALGVGRGGRVITCDVTDRWAGIAQEHWSRAGVADRIEFHVSSAGRVLRELATGPPVDLVFVDADKMNYPSYCRAAIPLLRQGGLLVIDNVLLDGTVVDPERAAEGLSRACARTLREVNAELSADARLETVMLPIADGLTIARRR</sequence>
<organism evidence="4 5">
    <name type="scientific">Actinoalloteichus fjordicus</name>
    <dbReference type="NCBI Taxonomy" id="1612552"/>
    <lineage>
        <taxon>Bacteria</taxon>
        <taxon>Bacillati</taxon>
        <taxon>Actinomycetota</taxon>
        <taxon>Actinomycetes</taxon>
        <taxon>Pseudonocardiales</taxon>
        <taxon>Pseudonocardiaceae</taxon>
        <taxon>Actinoalloteichus</taxon>
    </lineage>
</organism>